<reference evidence="1 2" key="1">
    <citation type="journal article" date="2019" name="Genome Biol. Evol.">
        <title>Insights into the evolution of the New World diploid cottons (Gossypium, subgenus Houzingenia) based on genome sequencing.</title>
        <authorList>
            <person name="Grover C.E."/>
            <person name="Arick M.A. 2nd"/>
            <person name="Thrash A."/>
            <person name="Conover J.L."/>
            <person name="Sanders W.S."/>
            <person name="Peterson D.G."/>
            <person name="Frelichowski J.E."/>
            <person name="Scheffler J.A."/>
            <person name="Scheffler B.E."/>
            <person name="Wendel J.F."/>
        </authorList>
    </citation>
    <scope>NUCLEOTIDE SEQUENCE [LARGE SCALE GENOMIC DNA]</scope>
    <source>
        <strain evidence="1">27</strain>
        <tissue evidence="1">Leaf</tissue>
    </source>
</reference>
<protein>
    <submittedName>
        <fullName evidence="1">Uncharacterized protein</fullName>
    </submittedName>
</protein>
<sequence>MEIIQTRLAAVSNLVEV</sequence>
<proteinExistence type="predicted"/>
<keyword evidence="2" id="KW-1185">Reference proteome</keyword>
<accession>A0A7J8SBD2</accession>
<name>A0A7J8SBD2_GOSDV</name>
<dbReference type="AlphaFoldDB" id="A0A7J8SBD2"/>
<comment type="caution">
    <text evidence="1">The sequence shown here is derived from an EMBL/GenBank/DDBJ whole genome shotgun (WGS) entry which is preliminary data.</text>
</comment>
<gene>
    <name evidence="1" type="ORF">Godav_008840</name>
</gene>
<evidence type="ECO:0000313" key="2">
    <source>
        <dbReference type="Proteomes" id="UP000593561"/>
    </source>
</evidence>
<evidence type="ECO:0000313" key="1">
    <source>
        <dbReference type="EMBL" id="MBA0623369.1"/>
    </source>
</evidence>
<organism evidence="1 2">
    <name type="scientific">Gossypium davidsonii</name>
    <name type="common">Davidson's cotton</name>
    <name type="synonym">Gossypium klotzschianum subsp. davidsonii</name>
    <dbReference type="NCBI Taxonomy" id="34287"/>
    <lineage>
        <taxon>Eukaryota</taxon>
        <taxon>Viridiplantae</taxon>
        <taxon>Streptophyta</taxon>
        <taxon>Embryophyta</taxon>
        <taxon>Tracheophyta</taxon>
        <taxon>Spermatophyta</taxon>
        <taxon>Magnoliopsida</taxon>
        <taxon>eudicotyledons</taxon>
        <taxon>Gunneridae</taxon>
        <taxon>Pentapetalae</taxon>
        <taxon>rosids</taxon>
        <taxon>malvids</taxon>
        <taxon>Malvales</taxon>
        <taxon>Malvaceae</taxon>
        <taxon>Malvoideae</taxon>
        <taxon>Gossypium</taxon>
    </lineage>
</organism>
<dbReference type="EMBL" id="JABFAC010000009">
    <property type="protein sequence ID" value="MBA0623369.1"/>
    <property type="molecule type" value="Genomic_DNA"/>
</dbReference>
<dbReference type="Proteomes" id="UP000593561">
    <property type="component" value="Unassembled WGS sequence"/>
</dbReference>